<keyword evidence="1" id="KW-1003">Cell membrane</keyword>
<evidence type="ECO:0000313" key="2">
    <source>
        <dbReference type="EMBL" id="XFO66968.1"/>
    </source>
</evidence>
<comment type="function">
    <text evidence="1">Involved in the import of queuosine (Q) precursors, required for Q precursor salvage.</text>
</comment>
<keyword evidence="1" id="KW-0813">Transport</keyword>
<evidence type="ECO:0000313" key="3">
    <source>
        <dbReference type="Proteomes" id="UP000216752"/>
    </source>
</evidence>
<comment type="similarity">
    <text evidence="1">Belongs to the vitamin uptake transporter (VUT/ECF) (TC 2.A.88) family. Q precursor transporter subfamily.</text>
</comment>
<dbReference type="HAMAP" id="MF_02088">
    <property type="entry name" value="Q_prec_transport"/>
    <property type="match status" value="1"/>
</dbReference>
<dbReference type="Proteomes" id="UP000216752">
    <property type="component" value="Chromosome"/>
</dbReference>
<dbReference type="NCBIfam" id="TIGR00697">
    <property type="entry name" value="queuosine precursor transporter"/>
    <property type="match status" value="1"/>
</dbReference>
<feature type="transmembrane region" description="Helical" evidence="1">
    <location>
        <begin position="74"/>
        <end position="97"/>
    </location>
</feature>
<organism evidence="2 3">
    <name type="scientific">Sporomusa silvacetica DSM 10669</name>
    <dbReference type="NCBI Taxonomy" id="1123289"/>
    <lineage>
        <taxon>Bacteria</taxon>
        <taxon>Bacillati</taxon>
        <taxon>Bacillota</taxon>
        <taxon>Negativicutes</taxon>
        <taxon>Selenomonadales</taxon>
        <taxon>Sporomusaceae</taxon>
        <taxon>Sporomusa</taxon>
    </lineage>
</organism>
<feature type="transmembrane region" description="Helical" evidence="1">
    <location>
        <begin position="40"/>
        <end position="62"/>
    </location>
</feature>
<dbReference type="EMBL" id="CP155573">
    <property type="protein sequence ID" value="XFO66968.1"/>
    <property type="molecule type" value="Genomic_DNA"/>
</dbReference>
<gene>
    <name evidence="2" type="ORF">SPSIL_031390</name>
</gene>
<name>A0ABZ3ING5_9FIRM</name>
<dbReference type="Pfam" id="PF02592">
    <property type="entry name" value="Vut_1"/>
    <property type="match status" value="1"/>
</dbReference>
<accession>A0ABZ3ING5</accession>
<feature type="transmembrane region" description="Helical" evidence="1">
    <location>
        <begin position="117"/>
        <end position="136"/>
    </location>
</feature>
<keyword evidence="1" id="KW-1133">Transmembrane helix</keyword>
<dbReference type="PANTHER" id="PTHR34300">
    <property type="entry name" value="QUEUOSINE PRECURSOR TRANSPORTER-RELATED"/>
    <property type="match status" value="1"/>
</dbReference>
<proteinExistence type="inferred from homology"/>
<comment type="subcellular location">
    <subcellularLocation>
        <location evidence="1">Cell membrane</location>
        <topology evidence="1">Multi-pass membrane protein</topology>
    </subcellularLocation>
</comment>
<evidence type="ECO:0000256" key="1">
    <source>
        <dbReference type="HAMAP-Rule" id="MF_02088"/>
    </source>
</evidence>
<feature type="transmembrane region" description="Helical" evidence="1">
    <location>
        <begin position="12"/>
        <end position="34"/>
    </location>
</feature>
<dbReference type="RefSeq" id="WP_094605092.1">
    <property type="nucleotide sequence ID" value="NZ_CP155573.1"/>
</dbReference>
<dbReference type="InterPro" id="IPR003744">
    <property type="entry name" value="YhhQ"/>
</dbReference>
<keyword evidence="1" id="KW-0472">Membrane</keyword>
<dbReference type="PANTHER" id="PTHR34300:SF2">
    <property type="entry name" value="QUEUOSINE PRECURSOR TRANSPORTER-RELATED"/>
    <property type="match status" value="1"/>
</dbReference>
<feature type="transmembrane region" description="Helical" evidence="1">
    <location>
        <begin position="148"/>
        <end position="173"/>
    </location>
</feature>
<sequence length="232" mass="25888">MQYDTQLSSNKYSGWFIAITAGFITCLLTANIISIKMVDIFGLVMPVGTIIFPVSYIFGDVLTEVYGFRKARRVIWLGFACNILMVVAIWTAIHLPAAGFWGGQSAYEQILGFTPRLLLASFVAYLIGEFTNSYILAKMKIATKGKLLWTRTIGSTVIGEGLDSLVFIAIAFWGSVPLPILFSAMTTQWLVKSAYEILVTPVTYMVINFLKRVEGIDTYDTNTQFNPFHITE</sequence>
<reference evidence="2" key="1">
    <citation type="submission" date="2024-05" db="EMBL/GenBank/DDBJ databases">
        <title>Isolation and characterization of Sporomusa carbonis sp. nov., a carboxydotrophic hydrogenogen in the genus of Sporomusa isolated from a charcoal burning pile.</title>
        <authorList>
            <person name="Boeer T."/>
            <person name="Rosenbaum F."/>
            <person name="Eysell L."/>
            <person name="Mueller V."/>
            <person name="Daniel R."/>
            <person name="Poehlein A."/>
        </authorList>
    </citation>
    <scope>NUCLEOTIDE SEQUENCE [LARGE SCALE GENOMIC DNA]</scope>
    <source>
        <strain evidence="2">DSM 10669</strain>
    </source>
</reference>
<feature type="transmembrane region" description="Helical" evidence="1">
    <location>
        <begin position="193"/>
        <end position="210"/>
    </location>
</feature>
<protein>
    <recommendedName>
        <fullName evidence="1">Probable queuosine precursor transporter</fullName>
        <shortName evidence="1">Q precursor transporter</shortName>
    </recommendedName>
</protein>
<keyword evidence="3" id="KW-1185">Reference proteome</keyword>
<keyword evidence="1" id="KW-0812">Transmembrane</keyword>